<organism evidence="9 10">
    <name type="scientific">Aquabacter spiritensis</name>
    <dbReference type="NCBI Taxonomy" id="933073"/>
    <lineage>
        <taxon>Bacteria</taxon>
        <taxon>Pseudomonadati</taxon>
        <taxon>Pseudomonadota</taxon>
        <taxon>Alphaproteobacteria</taxon>
        <taxon>Hyphomicrobiales</taxon>
        <taxon>Xanthobacteraceae</taxon>
        <taxon>Aquabacter</taxon>
    </lineage>
</organism>
<keyword evidence="8" id="KW-0963">Cytoplasm</keyword>
<comment type="similarity">
    <text evidence="2 8">Belongs to the pantothenate synthetase family.</text>
</comment>
<sequence length="281" mass="30857">MTQKPKVAERVADLRSEVGRFHAAGEKVAIVPTMGALHAGHLALVREARARAERVVVSIFVNPTQFAPNEDFSRYPRTWDADMRLLADEGVDVVYAPARAEMYPDGFCTRLDVQGPAEGLESDFRPHFFSGVAIVVAKLFLQSEADFAMFGEKDYQQLKVVTRMVRDLDLRIRVVPCATVREPDGLALSSRNRYLTDEDRAKAPAIHRALQAAAAAIHQGQEPDRAAETAADTLSANGFAVDYVAARHAETLAPLEGRAEPVRLLAAVWLGKTRLIDNIGL</sequence>
<dbReference type="Pfam" id="PF02569">
    <property type="entry name" value="Pantoate_ligase"/>
    <property type="match status" value="1"/>
</dbReference>
<evidence type="ECO:0000313" key="10">
    <source>
        <dbReference type="Proteomes" id="UP000294664"/>
    </source>
</evidence>
<dbReference type="SUPFAM" id="SSF52374">
    <property type="entry name" value="Nucleotidylyl transferase"/>
    <property type="match status" value="1"/>
</dbReference>
<dbReference type="InterPro" id="IPR003721">
    <property type="entry name" value="Pantoate_ligase"/>
</dbReference>
<comment type="catalytic activity">
    <reaction evidence="7 8">
        <text>(R)-pantoate + beta-alanine + ATP = (R)-pantothenate + AMP + diphosphate + H(+)</text>
        <dbReference type="Rhea" id="RHEA:10912"/>
        <dbReference type="ChEBI" id="CHEBI:15378"/>
        <dbReference type="ChEBI" id="CHEBI:15980"/>
        <dbReference type="ChEBI" id="CHEBI:29032"/>
        <dbReference type="ChEBI" id="CHEBI:30616"/>
        <dbReference type="ChEBI" id="CHEBI:33019"/>
        <dbReference type="ChEBI" id="CHEBI:57966"/>
        <dbReference type="ChEBI" id="CHEBI:456215"/>
        <dbReference type="EC" id="6.3.2.1"/>
    </reaction>
</comment>
<evidence type="ECO:0000256" key="3">
    <source>
        <dbReference type="ARBA" id="ARBA00022598"/>
    </source>
</evidence>
<evidence type="ECO:0000256" key="7">
    <source>
        <dbReference type="ARBA" id="ARBA00048258"/>
    </source>
</evidence>
<evidence type="ECO:0000256" key="6">
    <source>
        <dbReference type="ARBA" id="ARBA00022840"/>
    </source>
</evidence>
<feature type="binding site" evidence="8">
    <location>
        <position position="65"/>
    </location>
    <ligand>
        <name>beta-alanine</name>
        <dbReference type="ChEBI" id="CHEBI:57966"/>
    </ligand>
</feature>
<evidence type="ECO:0000313" key="9">
    <source>
        <dbReference type="EMBL" id="TCT02653.1"/>
    </source>
</evidence>
<dbReference type="HAMAP" id="MF_00158">
    <property type="entry name" value="PanC"/>
    <property type="match status" value="1"/>
</dbReference>
<keyword evidence="5 8" id="KW-0547">Nucleotide-binding</keyword>
<keyword evidence="10" id="KW-1185">Reference proteome</keyword>
<evidence type="ECO:0000256" key="2">
    <source>
        <dbReference type="ARBA" id="ARBA00009256"/>
    </source>
</evidence>
<evidence type="ECO:0000256" key="4">
    <source>
        <dbReference type="ARBA" id="ARBA00022655"/>
    </source>
</evidence>
<dbReference type="OrthoDB" id="9773087at2"/>
<dbReference type="PANTHER" id="PTHR21299">
    <property type="entry name" value="CYTIDYLATE KINASE/PANTOATE-BETA-ALANINE LIGASE"/>
    <property type="match status" value="1"/>
</dbReference>
<dbReference type="InterPro" id="IPR042176">
    <property type="entry name" value="Pantoate_ligase_C"/>
</dbReference>
<keyword evidence="4 8" id="KW-0566">Pantothenate biosynthesis</keyword>
<protein>
    <recommendedName>
        <fullName evidence="8">Pantothenate synthetase</fullName>
        <shortName evidence="8">PS</shortName>
        <ecNumber evidence="8">6.3.2.1</ecNumber>
    </recommendedName>
    <alternativeName>
        <fullName evidence="8">Pantoate--beta-alanine ligase</fullName>
    </alternativeName>
    <alternativeName>
        <fullName evidence="8">Pantoate-activating enzyme</fullName>
    </alternativeName>
</protein>
<evidence type="ECO:0000256" key="8">
    <source>
        <dbReference type="HAMAP-Rule" id="MF_00158"/>
    </source>
</evidence>
<comment type="miscellaneous">
    <text evidence="8">The reaction proceeds by a bi uni uni bi ping pong mechanism.</text>
</comment>
<feature type="binding site" evidence="8">
    <location>
        <position position="65"/>
    </location>
    <ligand>
        <name>(R)-pantoate</name>
        <dbReference type="ChEBI" id="CHEBI:15980"/>
    </ligand>
</feature>
<dbReference type="Gene3D" id="3.40.50.620">
    <property type="entry name" value="HUPs"/>
    <property type="match status" value="1"/>
</dbReference>
<keyword evidence="3 8" id="KW-0436">Ligase</keyword>
<comment type="subunit">
    <text evidence="8">Homodimer.</text>
</comment>
<feature type="binding site" evidence="8">
    <location>
        <begin position="188"/>
        <end position="191"/>
    </location>
    <ligand>
        <name>ATP</name>
        <dbReference type="ChEBI" id="CHEBI:30616"/>
    </ligand>
</feature>
<feature type="active site" description="Proton donor" evidence="8">
    <location>
        <position position="41"/>
    </location>
</feature>
<dbReference type="PANTHER" id="PTHR21299:SF1">
    <property type="entry name" value="PANTOATE--BETA-ALANINE LIGASE"/>
    <property type="match status" value="1"/>
</dbReference>
<dbReference type="Proteomes" id="UP000294664">
    <property type="component" value="Unassembled WGS sequence"/>
</dbReference>
<name>A0A4R3LQ84_9HYPH</name>
<feature type="binding site" evidence="8">
    <location>
        <begin position="151"/>
        <end position="154"/>
    </location>
    <ligand>
        <name>ATP</name>
        <dbReference type="ChEBI" id="CHEBI:30616"/>
    </ligand>
</feature>
<comment type="function">
    <text evidence="8">Catalyzes the condensation of pantoate with beta-alanine in an ATP-dependent reaction via a pantoyl-adenylate intermediate.</text>
</comment>
<dbReference type="InterPro" id="IPR004821">
    <property type="entry name" value="Cyt_trans-like"/>
</dbReference>
<keyword evidence="6 8" id="KW-0067">ATP-binding</keyword>
<dbReference type="GO" id="GO:0005829">
    <property type="term" value="C:cytosol"/>
    <property type="evidence" value="ECO:0007669"/>
    <property type="project" value="TreeGrafter"/>
</dbReference>
<dbReference type="EC" id="6.3.2.1" evidence="8"/>
<dbReference type="UniPathway" id="UPA00028">
    <property type="reaction ID" value="UER00005"/>
</dbReference>
<dbReference type="GO" id="GO:0015940">
    <property type="term" value="P:pantothenate biosynthetic process"/>
    <property type="evidence" value="ECO:0007669"/>
    <property type="project" value="UniProtKB-UniRule"/>
</dbReference>
<reference evidence="9 10" key="1">
    <citation type="submission" date="2019-03" db="EMBL/GenBank/DDBJ databases">
        <title>Genomic Encyclopedia of Type Strains, Phase IV (KMG-IV): sequencing the most valuable type-strain genomes for metagenomic binning, comparative biology and taxonomic classification.</title>
        <authorList>
            <person name="Goeker M."/>
        </authorList>
    </citation>
    <scope>NUCLEOTIDE SEQUENCE [LARGE SCALE GENOMIC DNA]</scope>
    <source>
        <strain evidence="9 10">DSM 9035</strain>
    </source>
</reference>
<comment type="caution">
    <text evidence="9">The sequence shown here is derived from an EMBL/GenBank/DDBJ whole genome shotgun (WGS) entry which is preliminary data.</text>
</comment>
<evidence type="ECO:0000256" key="1">
    <source>
        <dbReference type="ARBA" id="ARBA00004990"/>
    </source>
</evidence>
<dbReference type="RefSeq" id="WP_132033762.1">
    <property type="nucleotide sequence ID" value="NZ_SMAI01000012.1"/>
</dbReference>
<gene>
    <name evidence="8" type="primary">panC</name>
    <name evidence="9" type="ORF">EDC64_11288</name>
</gene>
<feature type="binding site" evidence="8">
    <location>
        <position position="180"/>
    </location>
    <ligand>
        <name>ATP</name>
        <dbReference type="ChEBI" id="CHEBI:30616"/>
    </ligand>
</feature>
<dbReference type="EMBL" id="SMAI01000012">
    <property type="protein sequence ID" value="TCT02653.1"/>
    <property type="molecule type" value="Genomic_DNA"/>
</dbReference>
<accession>A0A4R3LQ84</accession>
<feature type="binding site" evidence="8">
    <location>
        <begin position="34"/>
        <end position="41"/>
    </location>
    <ligand>
        <name>ATP</name>
        <dbReference type="ChEBI" id="CHEBI:30616"/>
    </ligand>
</feature>
<dbReference type="AlphaFoldDB" id="A0A4R3LQ84"/>
<dbReference type="CDD" id="cd00560">
    <property type="entry name" value="PanC"/>
    <property type="match status" value="1"/>
</dbReference>
<comment type="subcellular location">
    <subcellularLocation>
        <location evidence="8">Cytoplasm</location>
    </subcellularLocation>
</comment>
<dbReference type="FunFam" id="3.30.1300.10:FF:000001">
    <property type="entry name" value="Pantothenate synthetase"/>
    <property type="match status" value="1"/>
</dbReference>
<dbReference type="GO" id="GO:0004592">
    <property type="term" value="F:pantoate-beta-alanine ligase activity"/>
    <property type="evidence" value="ECO:0007669"/>
    <property type="project" value="UniProtKB-UniRule"/>
</dbReference>
<dbReference type="Gene3D" id="3.30.1300.10">
    <property type="entry name" value="Pantoate-beta-alanine ligase, C-terminal domain"/>
    <property type="match status" value="1"/>
</dbReference>
<dbReference type="InterPro" id="IPR014729">
    <property type="entry name" value="Rossmann-like_a/b/a_fold"/>
</dbReference>
<evidence type="ECO:0000256" key="5">
    <source>
        <dbReference type="ARBA" id="ARBA00022741"/>
    </source>
</evidence>
<feature type="binding site" evidence="8">
    <location>
        <position position="157"/>
    </location>
    <ligand>
        <name>(R)-pantoate</name>
        <dbReference type="ChEBI" id="CHEBI:15980"/>
    </ligand>
</feature>
<dbReference type="GO" id="GO:0005524">
    <property type="term" value="F:ATP binding"/>
    <property type="evidence" value="ECO:0007669"/>
    <property type="project" value="UniProtKB-KW"/>
</dbReference>
<dbReference type="NCBIfam" id="TIGR00018">
    <property type="entry name" value="panC"/>
    <property type="match status" value="1"/>
</dbReference>
<comment type="pathway">
    <text evidence="1 8">Cofactor biosynthesis; (R)-pantothenate biosynthesis; (R)-pantothenate from (R)-pantoate and beta-alanine: step 1/1.</text>
</comment>
<proteinExistence type="inferred from homology"/>
<dbReference type="NCBIfam" id="TIGR00125">
    <property type="entry name" value="cyt_tran_rel"/>
    <property type="match status" value="1"/>
</dbReference>